<organism evidence="1 2">
    <name type="scientific">Paratrimastix pyriformis</name>
    <dbReference type="NCBI Taxonomy" id="342808"/>
    <lineage>
        <taxon>Eukaryota</taxon>
        <taxon>Metamonada</taxon>
        <taxon>Preaxostyla</taxon>
        <taxon>Paratrimastigidae</taxon>
        <taxon>Paratrimastix</taxon>
    </lineage>
</organism>
<name>A0ABQ8U0R1_9EUKA</name>
<comment type="caution">
    <text evidence="1">The sequence shown here is derived from an EMBL/GenBank/DDBJ whole genome shotgun (WGS) entry which is preliminary data.</text>
</comment>
<reference evidence="1" key="1">
    <citation type="journal article" date="2022" name="bioRxiv">
        <title>Genomics of Preaxostyla Flagellates Illuminates Evolutionary Transitions and the Path Towards Mitochondrial Loss.</title>
        <authorList>
            <person name="Novak L.V.F."/>
            <person name="Treitli S.C."/>
            <person name="Pyrih J."/>
            <person name="Halakuc P."/>
            <person name="Pipaliya S.V."/>
            <person name="Vacek V."/>
            <person name="Brzon O."/>
            <person name="Soukal P."/>
            <person name="Eme L."/>
            <person name="Dacks J.B."/>
            <person name="Karnkowska A."/>
            <person name="Elias M."/>
            <person name="Hampl V."/>
        </authorList>
    </citation>
    <scope>NUCLEOTIDE SEQUENCE</scope>
    <source>
        <strain evidence="1">RCP-MX</strain>
    </source>
</reference>
<keyword evidence="2" id="KW-1185">Reference proteome</keyword>
<gene>
    <name evidence="1" type="ORF">PAPYR_13187</name>
</gene>
<accession>A0ABQ8U0R1</accession>
<protein>
    <submittedName>
        <fullName evidence="1">Uncharacterized protein</fullName>
    </submittedName>
</protein>
<proteinExistence type="predicted"/>
<dbReference type="Proteomes" id="UP001141327">
    <property type="component" value="Unassembled WGS sequence"/>
</dbReference>
<dbReference type="EMBL" id="JAPMOS010000440">
    <property type="protein sequence ID" value="KAJ4452605.1"/>
    <property type="molecule type" value="Genomic_DNA"/>
</dbReference>
<evidence type="ECO:0000313" key="1">
    <source>
        <dbReference type="EMBL" id="KAJ4452605.1"/>
    </source>
</evidence>
<sequence length="68" mass="7145">MLYQFGTEFTSISTHPASVSPLCSFPQGYHPSGSATSAQTPLVRSLVVNMTVDGMVGDLLQPRDSGDG</sequence>
<evidence type="ECO:0000313" key="2">
    <source>
        <dbReference type="Proteomes" id="UP001141327"/>
    </source>
</evidence>